<organism evidence="3 4">
    <name type="scientific">Cercospora kikuchii</name>
    <dbReference type="NCBI Taxonomy" id="84275"/>
    <lineage>
        <taxon>Eukaryota</taxon>
        <taxon>Fungi</taxon>
        <taxon>Dikarya</taxon>
        <taxon>Ascomycota</taxon>
        <taxon>Pezizomycotina</taxon>
        <taxon>Dothideomycetes</taxon>
        <taxon>Dothideomycetidae</taxon>
        <taxon>Mycosphaerellales</taxon>
        <taxon>Mycosphaerellaceae</taxon>
        <taxon>Cercospora</taxon>
    </lineage>
</organism>
<evidence type="ECO:0000256" key="2">
    <source>
        <dbReference type="SAM" id="MobiDB-lite"/>
    </source>
</evidence>
<proteinExistence type="predicted"/>
<protein>
    <submittedName>
        <fullName evidence="3">Uncharacterized protein</fullName>
    </submittedName>
</protein>
<comment type="caution">
    <text evidence="3">The sequence shown here is derived from an EMBL/GenBank/DDBJ whole genome shotgun (WGS) entry which is preliminary data.</text>
</comment>
<evidence type="ECO:0000313" key="3">
    <source>
        <dbReference type="EMBL" id="GIZ49673.1"/>
    </source>
</evidence>
<dbReference type="AlphaFoldDB" id="A0A9P3FMH3"/>
<feature type="region of interest" description="Disordered" evidence="2">
    <location>
        <begin position="1"/>
        <end position="52"/>
    </location>
</feature>
<evidence type="ECO:0000313" key="4">
    <source>
        <dbReference type="Proteomes" id="UP000825890"/>
    </source>
</evidence>
<sequence>MAKQKQSSTARREHGNPKQQVSASRVKKPSKPARPAKNVEQATQPSKSLREKLELVYNPKLGSEKARDRQRWYYLPEWKFNKMDRQDQTKWHHIGKLLFTDDGVVADIGCDRCSKSGRQCVVYSAKVRLLGSNVPKACVHCMASKRTKCENTVDAPDGWEPSKYKCDAYKVLKADYDELKMEFKLLKQKTDKLEFEFLKMRNADDPEMYRDTAGEGLGNYSEL</sequence>
<reference evidence="3 4" key="1">
    <citation type="submission" date="2021-01" db="EMBL/GenBank/DDBJ databases">
        <title>Cercospora kikuchii MAFF 305040 whole genome shotgun sequence.</title>
        <authorList>
            <person name="Kashiwa T."/>
            <person name="Suzuki T."/>
        </authorList>
    </citation>
    <scope>NUCLEOTIDE SEQUENCE [LARGE SCALE GENOMIC DNA]</scope>
    <source>
        <strain evidence="3 4">MAFF 305040</strain>
    </source>
</reference>
<dbReference type="Proteomes" id="UP000825890">
    <property type="component" value="Unassembled WGS sequence"/>
</dbReference>
<dbReference type="EMBL" id="BOLY01000009">
    <property type="protein sequence ID" value="GIZ49673.1"/>
    <property type="molecule type" value="Genomic_DNA"/>
</dbReference>
<feature type="coiled-coil region" evidence="1">
    <location>
        <begin position="169"/>
        <end position="196"/>
    </location>
</feature>
<name>A0A9P3FMH3_9PEZI</name>
<accession>A0A9P3FMH3</accession>
<keyword evidence="4" id="KW-1185">Reference proteome</keyword>
<dbReference type="RefSeq" id="XP_044664160.1">
    <property type="nucleotide sequence ID" value="XM_044808225.1"/>
</dbReference>
<keyword evidence="1" id="KW-0175">Coiled coil</keyword>
<dbReference type="GeneID" id="68298276"/>
<evidence type="ECO:0000256" key="1">
    <source>
        <dbReference type="SAM" id="Coils"/>
    </source>
</evidence>
<dbReference type="OrthoDB" id="10572132at2759"/>
<gene>
    <name evidence="3" type="ORF">CKM354_001270100</name>
</gene>